<gene>
    <name evidence="2" type="ORF">AYI69_g5370</name>
</gene>
<proteinExistence type="predicted"/>
<evidence type="ECO:0000256" key="1">
    <source>
        <dbReference type="SAM" id="MobiDB-lite"/>
    </source>
</evidence>
<dbReference type="AlphaFoldDB" id="A0A1R1Y6B0"/>
<protein>
    <submittedName>
        <fullName evidence="2">Uncharacterized protein</fullName>
    </submittedName>
</protein>
<accession>A0A1R1Y6B0</accession>
<feature type="region of interest" description="Disordered" evidence="1">
    <location>
        <begin position="384"/>
        <end position="405"/>
    </location>
</feature>
<dbReference type="OrthoDB" id="5638586at2759"/>
<feature type="compositionally biased region" description="Polar residues" evidence="1">
    <location>
        <begin position="391"/>
        <end position="405"/>
    </location>
</feature>
<comment type="caution">
    <text evidence="2">The sequence shown here is derived from an EMBL/GenBank/DDBJ whole genome shotgun (WGS) entry which is preliminary data.</text>
</comment>
<dbReference type="Proteomes" id="UP000187429">
    <property type="component" value="Unassembled WGS sequence"/>
</dbReference>
<dbReference type="EMBL" id="LSSM01002246">
    <property type="protein sequence ID" value="OMJ22492.1"/>
    <property type="molecule type" value="Genomic_DNA"/>
</dbReference>
<evidence type="ECO:0000313" key="3">
    <source>
        <dbReference type="Proteomes" id="UP000187429"/>
    </source>
</evidence>
<organism evidence="2 3">
    <name type="scientific">Smittium culicis</name>
    <dbReference type="NCBI Taxonomy" id="133412"/>
    <lineage>
        <taxon>Eukaryota</taxon>
        <taxon>Fungi</taxon>
        <taxon>Fungi incertae sedis</taxon>
        <taxon>Zoopagomycota</taxon>
        <taxon>Kickxellomycotina</taxon>
        <taxon>Harpellomycetes</taxon>
        <taxon>Harpellales</taxon>
        <taxon>Legeriomycetaceae</taxon>
        <taxon>Smittium</taxon>
    </lineage>
</organism>
<reference evidence="3" key="1">
    <citation type="submission" date="2017-01" db="EMBL/GenBank/DDBJ databases">
        <authorList>
            <person name="Wang Y."/>
            <person name="White M."/>
            <person name="Kvist S."/>
            <person name="Moncalvo J.-M."/>
        </authorList>
    </citation>
    <scope>NUCLEOTIDE SEQUENCE [LARGE SCALE GENOMIC DNA]</scope>
    <source>
        <strain evidence="3">ID-206-W2</strain>
    </source>
</reference>
<name>A0A1R1Y6B0_9FUNG</name>
<evidence type="ECO:0000313" key="2">
    <source>
        <dbReference type="EMBL" id="OMJ22492.1"/>
    </source>
</evidence>
<keyword evidence="3" id="KW-1185">Reference proteome</keyword>
<sequence length="487" mass="55374">MADGYWDLLNIDNDPEYSSSIPVPNSANTDSFHFSPSLDTTHKFFPKILSDRKLNYSTSEDVFLFSCPEDHDQKPLKSENCTNSFVGNTMVEPVTNIDKNETPNENSRITTLHVKLFSPINGIYKSLFENIKIDRIIYSDKATNKNTITHPVSALTKQEFLLLSKALSKHPEITILLKSKFFNNNKHHNSRIPIKTPFTNITANDYLQDLKIPFYSFKVSLGDNNIDSDSEIRLVDIDTYNNSNRIFSKKLRSFKKYDLSLKDQKLNSAQSYSSSKTILNSVLPFRNRRYESDDNFKSSDLSRYINYSSTSPTPNYLTSSIKGTRTHTSSPLNSSSNFKNCTLYLPKNINDLHNDPNYRHFSRIYSSSKPSPLPPRGEMRFTKSERPFSPGITNPIPSHSPRNGSSNLSNHYPKLLTKSNLNLKVSTDFLKSRLTEVSPSNCAFNTLPRNYKTSRISKPTSESLFSKDVPMSNFLAQTLARIALSVI</sequence>